<feature type="signal peptide" evidence="1">
    <location>
        <begin position="1"/>
        <end position="20"/>
    </location>
</feature>
<gene>
    <name evidence="3" type="ORF">LO55_3860</name>
</gene>
<dbReference type="AlphaFoldDB" id="A0A1S2N7J6"/>
<dbReference type="EMBL" id="JRYB01000001">
    <property type="protein sequence ID" value="OIJ41057.1"/>
    <property type="molecule type" value="Genomic_DNA"/>
</dbReference>
<keyword evidence="1" id="KW-0732">Signal</keyword>
<reference evidence="3 4" key="1">
    <citation type="submission" date="2014-10" db="EMBL/GenBank/DDBJ databases">
        <authorList>
            <person name="Seo M.-J."/>
            <person name="Seok Y.J."/>
            <person name="Cha I.-T."/>
        </authorList>
    </citation>
    <scope>NUCLEOTIDE SEQUENCE [LARGE SCALE GENOMIC DNA]</scope>
    <source>
        <strain evidence="3 4">NEU</strain>
    </source>
</reference>
<dbReference type="NCBIfam" id="TIGR02595">
    <property type="entry name" value="PEP_CTERM"/>
    <property type="match status" value="1"/>
</dbReference>
<organism evidence="3 4">
    <name type="scientific">Massilia timonae</name>
    <dbReference type="NCBI Taxonomy" id="47229"/>
    <lineage>
        <taxon>Bacteria</taxon>
        <taxon>Pseudomonadati</taxon>
        <taxon>Pseudomonadota</taxon>
        <taxon>Betaproteobacteria</taxon>
        <taxon>Burkholderiales</taxon>
        <taxon>Oxalobacteraceae</taxon>
        <taxon>Telluria group</taxon>
        <taxon>Massilia</taxon>
    </lineage>
</organism>
<sequence length="207" mass="22616">MLRITPLLFAAALLAQPAQAAVTYSWQQVEASESMPPGLNLELVFSDAAVAQGSLYLDFTNMCDLDGPCLDPQDSLLSLRYWYEEPFSGDYRHNYIDYGYRQLPQHYYDKIRLDVTFLPGGVLSGEIFATDGNSHFTLGSTGSLFTVLNAHSDEPFGCAYERPACSGSTGLLVGEPLEGEVPEPSSVLLAGLGLAAAWLTQRRRPGR</sequence>
<dbReference type="Pfam" id="PF07589">
    <property type="entry name" value="PEP-CTERM"/>
    <property type="match status" value="1"/>
</dbReference>
<accession>A0A1S2N7J6</accession>
<dbReference type="Proteomes" id="UP000180246">
    <property type="component" value="Unassembled WGS sequence"/>
</dbReference>
<evidence type="ECO:0000259" key="2">
    <source>
        <dbReference type="Pfam" id="PF07589"/>
    </source>
</evidence>
<evidence type="ECO:0000313" key="3">
    <source>
        <dbReference type="EMBL" id="OIJ41057.1"/>
    </source>
</evidence>
<protein>
    <submittedName>
        <fullName evidence="3">PEP-CTERM-sorting domain protein</fullName>
    </submittedName>
</protein>
<feature type="domain" description="Ice-binding protein C-terminal" evidence="2">
    <location>
        <begin position="181"/>
        <end position="203"/>
    </location>
</feature>
<name>A0A1S2N7J6_9BURK</name>
<feature type="chain" id="PRO_5010262406" evidence="1">
    <location>
        <begin position="21"/>
        <end position="207"/>
    </location>
</feature>
<evidence type="ECO:0000313" key="4">
    <source>
        <dbReference type="Proteomes" id="UP000180246"/>
    </source>
</evidence>
<dbReference type="RefSeq" id="WP_071363869.1">
    <property type="nucleotide sequence ID" value="NZ_JRYB01000001.1"/>
</dbReference>
<proteinExistence type="predicted"/>
<comment type="caution">
    <text evidence="3">The sequence shown here is derived from an EMBL/GenBank/DDBJ whole genome shotgun (WGS) entry which is preliminary data.</text>
</comment>
<evidence type="ECO:0000256" key="1">
    <source>
        <dbReference type="SAM" id="SignalP"/>
    </source>
</evidence>
<dbReference type="InterPro" id="IPR013424">
    <property type="entry name" value="Ice-binding_C"/>
</dbReference>